<keyword evidence="1" id="KW-0472">Membrane</keyword>
<name>A0A2A7MGQ2_9CLOT</name>
<comment type="caution">
    <text evidence="3">The sequence shown here is derived from an EMBL/GenBank/DDBJ whole genome shotgun (WGS) entry which is preliminary data.</text>
</comment>
<gene>
    <name evidence="2" type="ORF">CNEO2_390048</name>
    <name evidence="3" type="ORF">CQ394_00735</name>
</gene>
<evidence type="ECO:0000313" key="2">
    <source>
        <dbReference type="EMBL" id="CAI3617303.1"/>
    </source>
</evidence>
<proteinExistence type="predicted"/>
<reference evidence="3 4" key="1">
    <citation type="submission" date="2017-10" db="EMBL/GenBank/DDBJ databases">
        <title>Effective Description of Clostridium neonatale sp. nov. linked to necrotizing enterocolitis in neonates and a clarification of species assignable to the genus Clostridium (Prazmowski 1880) emend. Lawson and Rainey 2016.</title>
        <authorList>
            <person name="Bernard K."/>
            <person name="Burdz T."/>
            <person name="Wiebe D."/>
            <person name="Balcewich B."/>
            <person name="Alfa M."/>
            <person name="Bernier A.-M."/>
        </authorList>
    </citation>
    <scope>NUCLEOTIDE SEQUENCE [LARGE SCALE GENOMIC DNA]</scope>
    <source>
        <strain evidence="3 4">LCDC99A005</strain>
    </source>
</reference>
<keyword evidence="4" id="KW-1185">Reference proteome</keyword>
<evidence type="ECO:0000313" key="3">
    <source>
        <dbReference type="EMBL" id="PEG30288.1"/>
    </source>
</evidence>
<organism evidence="3 4">
    <name type="scientific">Clostridium neonatale</name>
    <dbReference type="NCBI Taxonomy" id="137838"/>
    <lineage>
        <taxon>Bacteria</taxon>
        <taxon>Bacillati</taxon>
        <taxon>Bacillota</taxon>
        <taxon>Clostridia</taxon>
        <taxon>Eubacteriales</taxon>
        <taxon>Clostridiaceae</taxon>
        <taxon>Clostridium</taxon>
    </lineage>
</organism>
<keyword evidence="1" id="KW-0812">Transmembrane</keyword>
<dbReference type="AlphaFoldDB" id="A0A2A7MGQ2"/>
<accession>A0A2A7MGQ2</accession>
<dbReference type="STRING" id="137838.GCA_001458595_01585"/>
<feature type="transmembrane region" description="Helical" evidence="1">
    <location>
        <begin position="20"/>
        <end position="38"/>
    </location>
</feature>
<dbReference type="EMBL" id="CAMTCP010000236">
    <property type="protein sequence ID" value="CAI3617303.1"/>
    <property type="molecule type" value="Genomic_DNA"/>
</dbReference>
<evidence type="ECO:0008006" key="5">
    <source>
        <dbReference type="Google" id="ProtNLM"/>
    </source>
</evidence>
<keyword evidence="1" id="KW-1133">Transmembrane helix</keyword>
<evidence type="ECO:0000313" key="4">
    <source>
        <dbReference type="Proteomes" id="UP000220840"/>
    </source>
</evidence>
<feature type="transmembrane region" description="Helical" evidence="1">
    <location>
        <begin position="50"/>
        <end position="68"/>
    </location>
</feature>
<dbReference type="Proteomes" id="UP001189143">
    <property type="component" value="Unassembled WGS sequence"/>
</dbReference>
<dbReference type="GeneID" id="68876598"/>
<sequence length="86" mass="9683">MKRNNETNKNNKGIFKFFGMMGVCCLLPIILAIVLPFIGGSLGGSRLIPLITQLLCPIMMILMMIFMFKGNNHSCCSEKKEKEIKE</sequence>
<dbReference type="Proteomes" id="UP000220840">
    <property type="component" value="Unassembled WGS sequence"/>
</dbReference>
<reference evidence="2" key="2">
    <citation type="submission" date="2022-10" db="EMBL/GenBank/DDBJ databases">
        <authorList>
            <person name="Aires J."/>
            <person name="Mesa V."/>
        </authorList>
    </citation>
    <scope>NUCLEOTIDE SEQUENCE</scope>
    <source>
        <strain evidence="2">Clostridium neonatale JD116</strain>
    </source>
</reference>
<evidence type="ECO:0000256" key="1">
    <source>
        <dbReference type="SAM" id="Phobius"/>
    </source>
</evidence>
<dbReference type="RefSeq" id="WP_058294459.1">
    <property type="nucleotide sequence ID" value="NZ_CAKJVD010000052.1"/>
</dbReference>
<protein>
    <recommendedName>
        <fullName evidence="5">DUF2933 domain-containing protein</fullName>
    </recommendedName>
</protein>
<dbReference type="EMBL" id="PDCJ01000001">
    <property type="protein sequence ID" value="PEG30288.1"/>
    <property type="molecule type" value="Genomic_DNA"/>
</dbReference>
<dbReference type="OrthoDB" id="371967at186802"/>